<reference evidence="8 9" key="1">
    <citation type="submission" date="2024-12" db="EMBL/GenBank/DDBJ databases">
        <authorList>
            <person name="Lee Y."/>
        </authorList>
    </citation>
    <scope>NUCLEOTIDE SEQUENCE [LARGE SCALE GENOMIC DNA]</scope>
    <source>
        <strain evidence="8 9">03SUJ4</strain>
    </source>
</reference>
<feature type="signal peptide" evidence="7">
    <location>
        <begin position="1"/>
        <end position="23"/>
    </location>
</feature>
<proteinExistence type="inferred from homology"/>
<dbReference type="PANTHER" id="PTHR32481:SF0">
    <property type="entry name" value="AMINOPEPTIDASE YPDE-RELATED"/>
    <property type="match status" value="1"/>
</dbReference>
<evidence type="ECO:0000256" key="2">
    <source>
        <dbReference type="ARBA" id="ARBA00022438"/>
    </source>
</evidence>
<evidence type="ECO:0000256" key="5">
    <source>
        <dbReference type="ARBA" id="ARBA00022801"/>
    </source>
</evidence>
<dbReference type="InterPro" id="IPR008007">
    <property type="entry name" value="Peptidase_M42"/>
</dbReference>
<name>A0ABW9KKD9_9BACT</name>
<keyword evidence="3" id="KW-0645">Protease</keyword>
<dbReference type="Gene3D" id="2.40.30.40">
    <property type="entry name" value="Peptidase M42, domain 2"/>
    <property type="match status" value="1"/>
</dbReference>
<keyword evidence="7" id="KW-0732">Signal</keyword>
<feature type="chain" id="PRO_5046717352" evidence="7">
    <location>
        <begin position="24"/>
        <end position="385"/>
    </location>
</feature>
<dbReference type="Pfam" id="PF05343">
    <property type="entry name" value="Peptidase_M42"/>
    <property type="match status" value="1"/>
</dbReference>
<dbReference type="EMBL" id="JBJYXY010000001">
    <property type="protein sequence ID" value="MFN2975988.1"/>
    <property type="molecule type" value="Genomic_DNA"/>
</dbReference>
<keyword evidence="5" id="KW-0378">Hydrolase</keyword>
<dbReference type="SUPFAM" id="SSF101821">
    <property type="entry name" value="Aminopeptidase/glucanase lid domain"/>
    <property type="match status" value="1"/>
</dbReference>
<dbReference type="Gene3D" id="3.40.630.10">
    <property type="entry name" value="Zn peptidases"/>
    <property type="match status" value="1"/>
</dbReference>
<keyword evidence="4" id="KW-0479">Metal-binding</keyword>
<evidence type="ECO:0000256" key="7">
    <source>
        <dbReference type="SAM" id="SignalP"/>
    </source>
</evidence>
<dbReference type="Proteomes" id="UP001634747">
    <property type="component" value="Unassembled WGS sequence"/>
</dbReference>
<dbReference type="CDD" id="cd05656">
    <property type="entry name" value="M42_Frv"/>
    <property type="match status" value="1"/>
</dbReference>
<keyword evidence="2" id="KW-0031">Aminopeptidase</keyword>
<dbReference type="PIRSF" id="PIRSF001123">
    <property type="entry name" value="PepA_GA"/>
    <property type="match status" value="1"/>
</dbReference>
<dbReference type="InterPro" id="IPR023367">
    <property type="entry name" value="Peptidase_M42_dom2"/>
</dbReference>
<gene>
    <name evidence="8" type="ORF">ACK2TP_09455</name>
</gene>
<keyword evidence="9" id="KW-1185">Reference proteome</keyword>
<dbReference type="PANTHER" id="PTHR32481">
    <property type="entry name" value="AMINOPEPTIDASE"/>
    <property type="match status" value="1"/>
</dbReference>
<dbReference type="InterPro" id="IPR051464">
    <property type="entry name" value="Peptidase_M42_aminopept"/>
</dbReference>
<organism evidence="8 9">
    <name type="scientific">Terriglobus aquaticus</name>
    <dbReference type="NCBI Taxonomy" id="940139"/>
    <lineage>
        <taxon>Bacteria</taxon>
        <taxon>Pseudomonadati</taxon>
        <taxon>Acidobacteriota</taxon>
        <taxon>Terriglobia</taxon>
        <taxon>Terriglobales</taxon>
        <taxon>Acidobacteriaceae</taxon>
        <taxon>Terriglobus</taxon>
    </lineage>
</organism>
<protein>
    <submittedName>
        <fullName evidence="8">M42 family metallopeptidase</fullName>
    </submittedName>
</protein>
<dbReference type="RefSeq" id="WP_263412509.1">
    <property type="nucleotide sequence ID" value="NZ_BAABBH010000001.1"/>
</dbReference>
<evidence type="ECO:0000313" key="8">
    <source>
        <dbReference type="EMBL" id="MFN2975988.1"/>
    </source>
</evidence>
<sequence length="385" mass="40822">MRLPLLALAALGLHLVVPACSQAQTVNDSTVRLLQQLADAAGPPGAEEPVRAIMVPLMKQSSDSLRFDGLGSVIAQQGTSGPRVMVDAHMDELGGMVRRVTPNGFLTMQMLGGWLDQALPDQRWIILGSKGPVHAVTGIRDIHVVPTDERSRVFSRDSLMLDVGATTAAEVAALGLEPGDPVVPDSPFLVMNGGNYLGKGWDDRIGCAALLLAMQRTAHEAHANQIFYVATVQEEIGLRGARTAAQVVKPDIGIALEGGIVGDTPGSHPEETQAKLGGGPGIFLYDSSALANRKVVAFVRRTAAASKIPLQLDLVQGYGDDSAEMQLSNGGTPTVNIVVPVRYTHSHNGIVNRKDFDETVDLLVALLKSLDASTVQQLRDFTPSP</sequence>
<evidence type="ECO:0000256" key="4">
    <source>
        <dbReference type="ARBA" id="ARBA00022723"/>
    </source>
</evidence>
<evidence type="ECO:0000256" key="6">
    <source>
        <dbReference type="PIRNR" id="PIRNR001123"/>
    </source>
</evidence>
<dbReference type="SUPFAM" id="SSF53187">
    <property type="entry name" value="Zn-dependent exopeptidases"/>
    <property type="match status" value="1"/>
</dbReference>
<comment type="caution">
    <text evidence="8">The sequence shown here is derived from an EMBL/GenBank/DDBJ whole genome shotgun (WGS) entry which is preliminary data.</text>
</comment>
<comment type="similarity">
    <text evidence="1 6">Belongs to the peptidase M42 family.</text>
</comment>
<accession>A0ABW9KKD9</accession>
<evidence type="ECO:0000256" key="3">
    <source>
        <dbReference type="ARBA" id="ARBA00022670"/>
    </source>
</evidence>
<evidence type="ECO:0000313" key="9">
    <source>
        <dbReference type="Proteomes" id="UP001634747"/>
    </source>
</evidence>
<evidence type="ECO:0000256" key="1">
    <source>
        <dbReference type="ARBA" id="ARBA00006272"/>
    </source>
</evidence>